<keyword evidence="2" id="KW-0472">Membrane</keyword>
<dbReference type="SMART" id="SM00271">
    <property type="entry name" value="DnaJ"/>
    <property type="match status" value="1"/>
</dbReference>
<feature type="transmembrane region" description="Helical" evidence="2">
    <location>
        <begin position="171"/>
        <end position="192"/>
    </location>
</feature>
<feature type="transmembrane region" description="Helical" evidence="2">
    <location>
        <begin position="12"/>
        <end position="29"/>
    </location>
</feature>
<dbReference type="PANTHER" id="PTHR44360:SF1">
    <property type="entry name" value="DNAJ HOMOLOG SUBFAMILY B MEMBER 9"/>
    <property type="match status" value="1"/>
</dbReference>
<proteinExistence type="predicted"/>
<evidence type="ECO:0000313" key="5">
    <source>
        <dbReference type="Proteomes" id="UP000799776"/>
    </source>
</evidence>
<dbReference type="PANTHER" id="PTHR44360">
    <property type="entry name" value="DNAJ HOMOLOG SUBFAMILY B MEMBER 9"/>
    <property type="match status" value="1"/>
</dbReference>
<organism evidence="4 5">
    <name type="scientific">Saccharata proteae CBS 121410</name>
    <dbReference type="NCBI Taxonomy" id="1314787"/>
    <lineage>
        <taxon>Eukaryota</taxon>
        <taxon>Fungi</taxon>
        <taxon>Dikarya</taxon>
        <taxon>Ascomycota</taxon>
        <taxon>Pezizomycotina</taxon>
        <taxon>Dothideomycetes</taxon>
        <taxon>Dothideomycetes incertae sedis</taxon>
        <taxon>Botryosphaeriales</taxon>
        <taxon>Saccharataceae</taxon>
        <taxon>Saccharata</taxon>
    </lineage>
</organism>
<dbReference type="Proteomes" id="UP000799776">
    <property type="component" value="Unassembled WGS sequence"/>
</dbReference>
<evidence type="ECO:0000256" key="1">
    <source>
        <dbReference type="ARBA" id="ARBA00023186"/>
    </source>
</evidence>
<sequence length="359" mass="40844">MANSMLSWVGWWFLPTVVSYIQTFLYSLLIRAGDPKPQPGTPRYIKHRKIIHASVIITYLLYSIYEADWQLQRSPNFYNALSVPPDASERQIQSRFRRLTLQFHPDKLGDFASATHRDLANNYYVYLTQARDTLVDPAKRFAYDRFGPDMLKWKHCKTVGDFVVRGIQQNLQLYIGSAFALALMHVLGYLAFGTFWRYLTFLAMLAFEAHTITRPDFPAILTKLLNPIVATTNIRPQYIPFQLLAILHRISFASFIAVSQLAPMFQSRPQNAAAGDAALHEQLNRLAMVTKATDVDASRLIALETMPFAGEKEEKDLKGKMKDWLVQNSIRSDPVVRDALGKAFQRRRQGAPAGARGTT</sequence>
<dbReference type="Pfam" id="PF00226">
    <property type="entry name" value="DnaJ"/>
    <property type="match status" value="1"/>
</dbReference>
<evidence type="ECO:0000256" key="2">
    <source>
        <dbReference type="SAM" id="Phobius"/>
    </source>
</evidence>
<dbReference type="PROSITE" id="PS50076">
    <property type="entry name" value="DNAJ_2"/>
    <property type="match status" value="1"/>
</dbReference>
<dbReference type="OrthoDB" id="436519at2759"/>
<evidence type="ECO:0000313" key="4">
    <source>
        <dbReference type="EMBL" id="KAF2091322.1"/>
    </source>
</evidence>
<comment type="caution">
    <text evidence="4">The sequence shown here is derived from an EMBL/GenBank/DDBJ whole genome shotgun (WGS) entry which is preliminary data.</text>
</comment>
<evidence type="ECO:0000259" key="3">
    <source>
        <dbReference type="PROSITE" id="PS50076"/>
    </source>
</evidence>
<dbReference type="EMBL" id="ML978712">
    <property type="protein sequence ID" value="KAF2091322.1"/>
    <property type="molecule type" value="Genomic_DNA"/>
</dbReference>
<reference evidence="4" key="1">
    <citation type="journal article" date="2020" name="Stud. Mycol.">
        <title>101 Dothideomycetes genomes: a test case for predicting lifestyles and emergence of pathogens.</title>
        <authorList>
            <person name="Haridas S."/>
            <person name="Albert R."/>
            <person name="Binder M."/>
            <person name="Bloem J."/>
            <person name="Labutti K."/>
            <person name="Salamov A."/>
            <person name="Andreopoulos B."/>
            <person name="Baker S."/>
            <person name="Barry K."/>
            <person name="Bills G."/>
            <person name="Bluhm B."/>
            <person name="Cannon C."/>
            <person name="Castanera R."/>
            <person name="Culley D."/>
            <person name="Daum C."/>
            <person name="Ezra D."/>
            <person name="Gonzalez J."/>
            <person name="Henrissat B."/>
            <person name="Kuo A."/>
            <person name="Liang C."/>
            <person name="Lipzen A."/>
            <person name="Lutzoni F."/>
            <person name="Magnuson J."/>
            <person name="Mondo S."/>
            <person name="Nolan M."/>
            <person name="Ohm R."/>
            <person name="Pangilinan J."/>
            <person name="Park H.-J."/>
            <person name="Ramirez L."/>
            <person name="Alfaro M."/>
            <person name="Sun H."/>
            <person name="Tritt A."/>
            <person name="Yoshinaga Y."/>
            <person name="Zwiers L.-H."/>
            <person name="Turgeon B."/>
            <person name="Goodwin S."/>
            <person name="Spatafora J."/>
            <person name="Crous P."/>
            <person name="Grigoriev I."/>
        </authorList>
    </citation>
    <scope>NUCLEOTIDE SEQUENCE</scope>
    <source>
        <strain evidence="4">CBS 121410</strain>
    </source>
</reference>
<name>A0A9P4I369_9PEZI</name>
<dbReference type="CDD" id="cd06257">
    <property type="entry name" value="DnaJ"/>
    <property type="match status" value="1"/>
</dbReference>
<gene>
    <name evidence="4" type="ORF">K490DRAFT_34335</name>
</gene>
<dbReference type="InterPro" id="IPR001623">
    <property type="entry name" value="DnaJ_domain"/>
</dbReference>
<keyword evidence="5" id="KW-1185">Reference proteome</keyword>
<dbReference type="InterPro" id="IPR051948">
    <property type="entry name" value="Hsp70_co-chaperone_J-domain"/>
</dbReference>
<dbReference type="SUPFAM" id="SSF46565">
    <property type="entry name" value="Chaperone J-domain"/>
    <property type="match status" value="1"/>
</dbReference>
<dbReference type="GO" id="GO:0005783">
    <property type="term" value="C:endoplasmic reticulum"/>
    <property type="evidence" value="ECO:0007669"/>
    <property type="project" value="TreeGrafter"/>
</dbReference>
<protein>
    <recommendedName>
        <fullName evidence="3">J domain-containing protein</fullName>
    </recommendedName>
</protein>
<dbReference type="Gene3D" id="1.10.287.110">
    <property type="entry name" value="DnaJ domain"/>
    <property type="match status" value="1"/>
</dbReference>
<dbReference type="PRINTS" id="PR00625">
    <property type="entry name" value="JDOMAIN"/>
</dbReference>
<keyword evidence="2" id="KW-0812">Transmembrane</keyword>
<dbReference type="GO" id="GO:0036503">
    <property type="term" value="P:ERAD pathway"/>
    <property type="evidence" value="ECO:0007669"/>
    <property type="project" value="TreeGrafter"/>
</dbReference>
<keyword evidence="2" id="KW-1133">Transmembrane helix</keyword>
<accession>A0A9P4I369</accession>
<feature type="domain" description="J" evidence="3">
    <location>
        <begin position="76"/>
        <end position="147"/>
    </location>
</feature>
<dbReference type="GO" id="GO:0051087">
    <property type="term" value="F:protein-folding chaperone binding"/>
    <property type="evidence" value="ECO:0007669"/>
    <property type="project" value="TreeGrafter"/>
</dbReference>
<dbReference type="InterPro" id="IPR036869">
    <property type="entry name" value="J_dom_sf"/>
</dbReference>
<keyword evidence="1" id="KW-0143">Chaperone</keyword>
<dbReference type="AlphaFoldDB" id="A0A9P4I369"/>
<dbReference type="GO" id="GO:0051787">
    <property type="term" value="F:misfolded protein binding"/>
    <property type="evidence" value="ECO:0007669"/>
    <property type="project" value="TreeGrafter"/>
</dbReference>